<keyword evidence="1" id="KW-0805">Transcription regulation</keyword>
<comment type="caution">
    <text evidence="5">The sequence shown here is derived from an EMBL/GenBank/DDBJ whole genome shotgun (WGS) entry which is preliminary data.</text>
</comment>
<dbReference type="Gene3D" id="1.10.10.60">
    <property type="entry name" value="Homeodomain-like"/>
    <property type="match status" value="1"/>
</dbReference>
<dbReference type="Proteomes" id="UP000709466">
    <property type="component" value="Unassembled WGS sequence"/>
</dbReference>
<feature type="domain" description="HTH araC/xylS-type" evidence="4">
    <location>
        <begin position="174"/>
        <end position="272"/>
    </location>
</feature>
<dbReference type="PROSITE" id="PS01124">
    <property type="entry name" value="HTH_ARAC_FAMILY_2"/>
    <property type="match status" value="1"/>
</dbReference>
<dbReference type="InterPro" id="IPR037923">
    <property type="entry name" value="HTH-like"/>
</dbReference>
<dbReference type="PRINTS" id="PR00032">
    <property type="entry name" value="HTHARAC"/>
</dbReference>
<dbReference type="SUPFAM" id="SSF51215">
    <property type="entry name" value="Regulatory protein AraC"/>
    <property type="match status" value="1"/>
</dbReference>
<sequence>MTPPKTLAQPAQNSLSLVHIVPQNAASKWRTEAMRSYSSPRLIFFTKGQGRITVSGLTSGYGANNLIYIPANTLFGYEAGTTVFGYVITIPRALAHEWPDEPVHLRMRDVLIQKEFVSILDSLEREMKSGRAGHERAAHHMLGIMSVFFQRQLEDNPPVDTTGRTTSSAARLVAAFTDLVERGFSTGKGVTAYARELGVTPTHLTRCCNQTCGKSALAIINDRILFEARERLRTTKSPVKTIASDLGFSSAAYFTRSFQHETGMTPSAFRKAH</sequence>
<dbReference type="SMART" id="SM00342">
    <property type="entry name" value="HTH_ARAC"/>
    <property type="match status" value="1"/>
</dbReference>
<dbReference type="InterPro" id="IPR009057">
    <property type="entry name" value="Homeodomain-like_sf"/>
</dbReference>
<dbReference type="EMBL" id="JAATOP010000009">
    <property type="protein sequence ID" value="NIY73394.1"/>
    <property type="molecule type" value="Genomic_DNA"/>
</dbReference>
<reference evidence="5 6" key="1">
    <citation type="submission" date="2020-03" db="EMBL/GenBank/DDBJ databases">
        <title>Bacterial isolates of synthetic phycosphere.</title>
        <authorList>
            <person name="Fu H."/>
            <person name="Moran M.A."/>
        </authorList>
    </citation>
    <scope>NUCLEOTIDE SEQUENCE [LARGE SCALE GENOMIC DNA]</scope>
    <source>
        <strain evidence="5 6">HF1</strain>
    </source>
</reference>
<evidence type="ECO:0000259" key="4">
    <source>
        <dbReference type="PROSITE" id="PS01124"/>
    </source>
</evidence>
<protein>
    <submittedName>
        <fullName evidence="5">Helix-turn-helix transcriptional regulator</fullName>
    </submittedName>
</protein>
<name>A0ABX0VZB2_9RHOB</name>
<dbReference type="SUPFAM" id="SSF46689">
    <property type="entry name" value="Homeodomain-like"/>
    <property type="match status" value="1"/>
</dbReference>
<dbReference type="Pfam" id="PF12833">
    <property type="entry name" value="HTH_18"/>
    <property type="match status" value="1"/>
</dbReference>
<keyword evidence="2" id="KW-0238">DNA-binding</keyword>
<dbReference type="InterPro" id="IPR020449">
    <property type="entry name" value="Tscrpt_reg_AraC-type_HTH"/>
</dbReference>
<evidence type="ECO:0000313" key="5">
    <source>
        <dbReference type="EMBL" id="NIY73394.1"/>
    </source>
</evidence>
<gene>
    <name evidence="5" type="ORF">HCZ30_13250</name>
</gene>
<dbReference type="RefSeq" id="WP_167638779.1">
    <property type="nucleotide sequence ID" value="NZ_JAATOP010000009.1"/>
</dbReference>
<keyword evidence="3" id="KW-0804">Transcription</keyword>
<dbReference type="PANTHER" id="PTHR43280:SF32">
    <property type="entry name" value="TRANSCRIPTIONAL REGULATORY PROTEIN"/>
    <property type="match status" value="1"/>
</dbReference>
<proteinExistence type="predicted"/>
<keyword evidence="6" id="KW-1185">Reference proteome</keyword>
<evidence type="ECO:0000256" key="2">
    <source>
        <dbReference type="ARBA" id="ARBA00023125"/>
    </source>
</evidence>
<dbReference type="PANTHER" id="PTHR43280">
    <property type="entry name" value="ARAC-FAMILY TRANSCRIPTIONAL REGULATOR"/>
    <property type="match status" value="1"/>
</dbReference>
<organism evidence="5 6">
    <name type="scientific">Marivivens donghaensis</name>
    <dbReference type="NCBI Taxonomy" id="1699413"/>
    <lineage>
        <taxon>Bacteria</taxon>
        <taxon>Pseudomonadati</taxon>
        <taxon>Pseudomonadota</taxon>
        <taxon>Alphaproteobacteria</taxon>
        <taxon>Rhodobacterales</taxon>
        <taxon>Paracoccaceae</taxon>
        <taxon>Marivivens group</taxon>
        <taxon>Marivivens</taxon>
    </lineage>
</organism>
<accession>A0ABX0VZB2</accession>
<evidence type="ECO:0000256" key="1">
    <source>
        <dbReference type="ARBA" id="ARBA00023015"/>
    </source>
</evidence>
<evidence type="ECO:0000313" key="6">
    <source>
        <dbReference type="Proteomes" id="UP000709466"/>
    </source>
</evidence>
<evidence type="ECO:0000256" key="3">
    <source>
        <dbReference type="ARBA" id="ARBA00023163"/>
    </source>
</evidence>
<dbReference type="InterPro" id="IPR018060">
    <property type="entry name" value="HTH_AraC"/>
</dbReference>